<sequence>MMTPQAYRILHLFVHIILCSSAPSSVTSQFFAMNGNNAGDTIVHCLNKIRNDWKILKTIYNDCNDEQLAHILHLIISSMFKELSPQEWRLNTPDKREKWEEQFSNTYFVSNVTVTVQDIRNEMSKDRMNLTEEEIDDMLSAKDPEYYNLNLPRLWRKIKDVSFRSLHAYYLIDENNKVNYPFLEVFFRHEKELHLIKNLLPILKFVQILKIHLGYKITRQEAREITFDEFIKQESNNGEFQEISSALNSAFRNFEESWNTVAPCVKQYRCQQFENFPLISLESSVMFGLADENDGIYLCAILSYLIELQNQFLEKTIAIPFGSCLSLKFLESDAEFHETYEENASSSSTTQNARTSYHLQKVQIQRAQPANFIDYDWNDEILQHSQRNLEIRYGEDIVYNLLHIEMELANQLVFNKVFIENTFNTSFPFYKEMFFRKFFILTNLSDYIAQVPLPTTSINVYGHVLDESFSSENASRMPPALEMLICSINCQIDGETSIKEYISQQMDLTILTENANFCGMFSTDLRLKHLISLYERVESKMTYTFDNIDVKYKEPLSQRMERLILNVVDFENRYQSRISACELLIALKRFLVRYLMVESLVSIPTNDGLTNYLIDEDFGCWPSISSLEIAKNLFPSAIRVDQTYSRYELIYFEQISSHSSD</sequence>
<dbReference type="GO" id="GO:0016887">
    <property type="term" value="F:ATP hydrolysis activity"/>
    <property type="evidence" value="ECO:0007669"/>
    <property type="project" value="InterPro"/>
</dbReference>
<dbReference type="InterPro" id="IPR031248">
    <property type="entry name" value="RNF213"/>
</dbReference>
<dbReference type="Proteomes" id="UP000266673">
    <property type="component" value="Unassembled WGS sequence"/>
</dbReference>
<reference evidence="2 3" key="1">
    <citation type="submission" date="2018-06" db="EMBL/GenBank/DDBJ databases">
        <title>Comparative genomics reveals the genomic features of Rhizophagus irregularis, R. cerebriforme, R. diaphanum and Gigaspora rosea, and their symbiotic lifestyle signature.</title>
        <authorList>
            <person name="Morin E."/>
            <person name="San Clemente H."/>
            <person name="Chen E.C.H."/>
            <person name="De La Providencia I."/>
            <person name="Hainaut M."/>
            <person name="Kuo A."/>
            <person name="Kohler A."/>
            <person name="Murat C."/>
            <person name="Tang N."/>
            <person name="Roy S."/>
            <person name="Loubradou J."/>
            <person name="Henrissat B."/>
            <person name="Grigoriev I.V."/>
            <person name="Corradi N."/>
            <person name="Roux C."/>
            <person name="Martin F.M."/>
        </authorList>
    </citation>
    <scope>NUCLEOTIDE SEQUENCE [LARGE SCALE GENOMIC DNA]</scope>
    <source>
        <strain evidence="2 3">DAOM 194757</strain>
    </source>
</reference>
<name>A0A397VX94_9GLOM</name>
<feature type="chain" id="PRO_5017185908" evidence="1">
    <location>
        <begin position="22"/>
        <end position="661"/>
    </location>
</feature>
<protein>
    <submittedName>
        <fullName evidence="2">Uncharacterized protein</fullName>
    </submittedName>
</protein>
<dbReference type="GO" id="GO:0004842">
    <property type="term" value="F:ubiquitin-protein transferase activity"/>
    <property type="evidence" value="ECO:0007669"/>
    <property type="project" value="InterPro"/>
</dbReference>
<accession>A0A397VX94</accession>
<keyword evidence="3" id="KW-1185">Reference proteome</keyword>
<evidence type="ECO:0000256" key="1">
    <source>
        <dbReference type="SAM" id="SignalP"/>
    </source>
</evidence>
<gene>
    <name evidence="2" type="ORF">C2G38_64330</name>
</gene>
<dbReference type="PANTHER" id="PTHR22605">
    <property type="entry name" value="RZ-TYPE DOMAIN-CONTAINING PROTEIN"/>
    <property type="match status" value="1"/>
</dbReference>
<dbReference type="STRING" id="44941.A0A397VX94"/>
<feature type="signal peptide" evidence="1">
    <location>
        <begin position="1"/>
        <end position="21"/>
    </location>
</feature>
<dbReference type="OrthoDB" id="2444348at2759"/>
<comment type="caution">
    <text evidence="2">The sequence shown here is derived from an EMBL/GenBank/DDBJ whole genome shotgun (WGS) entry which is preliminary data.</text>
</comment>
<dbReference type="PANTHER" id="PTHR22605:SF1">
    <property type="entry name" value="RZ-TYPE DOMAIN-CONTAINING PROTEIN"/>
    <property type="match status" value="1"/>
</dbReference>
<evidence type="ECO:0000313" key="2">
    <source>
        <dbReference type="EMBL" id="RIB27195.1"/>
    </source>
</evidence>
<proteinExistence type="predicted"/>
<evidence type="ECO:0000313" key="3">
    <source>
        <dbReference type="Proteomes" id="UP000266673"/>
    </source>
</evidence>
<keyword evidence="1" id="KW-0732">Signal</keyword>
<dbReference type="AlphaFoldDB" id="A0A397VX94"/>
<organism evidence="2 3">
    <name type="scientific">Gigaspora rosea</name>
    <dbReference type="NCBI Taxonomy" id="44941"/>
    <lineage>
        <taxon>Eukaryota</taxon>
        <taxon>Fungi</taxon>
        <taxon>Fungi incertae sedis</taxon>
        <taxon>Mucoromycota</taxon>
        <taxon>Glomeromycotina</taxon>
        <taxon>Glomeromycetes</taxon>
        <taxon>Diversisporales</taxon>
        <taxon>Gigasporaceae</taxon>
        <taxon>Gigaspora</taxon>
    </lineage>
</organism>
<dbReference type="EMBL" id="QKWP01000108">
    <property type="protein sequence ID" value="RIB27195.1"/>
    <property type="molecule type" value="Genomic_DNA"/>
</dbReference>